<evidence type="ECO:0000256" key="4">
    <source>
        <dbReference type="ARBA" id="ARBA00022807"/>
    </source>
</evidence>
<evidence type="ECO:0000256" key="3">
    <source>
        <dbReference type="ARBA" id="ARBA00022801"/>
    </source>
</evidence>
<evidence type="ECO:0000313" key="8">
    <source>
        <dbReference type="Proteomes" id="UP000609323"/>
    </source>
</evidence>
<feature type="domain" description="NlpC/P60" evidence="6">
    <location>
        <begin position="61"/>
        <end position="188"/>
    </location>
</feature>
<evidence type="ECO:0000313" key="7">
    <source>
        <dbReference type="EMBL" id="GGA25040.1"/>
    </source>
</evidence>
<feature type="signal peptide" evidence="5">
    <location>
        <begin position="1"/>
        <end position="33"/>
    </location>
</feature>
<keyword evidence="4" id="KW-0788">Thiol protease</keyword>
<evidence type="ECO:0000256" key="5">
    <source>
        <dbReference type="SAM" id="SignalP"/>
    </source>
</evidence>
<reference evidence="8" key="1">
    <citation type="journal article" date="2019" name="Int. J. Syst. Evol. Microbiol.">
        <title>The Global Catalogue of Microorganisms (GCM) 10K type strain sequencing project: providing services to taxonomists for standard genome sequencing and annotation.</title>
        <authorList>
            <consortium name="The Broad Institute Genomics Platform"/>
            <consortium name="The Broad Institute Genome Sequencing Center for Infectious Disease"/>
            <person name="Wu L."/>
            <person name="Ma J."/>
        </authorList>
    </citation>
    <scope>NUCLEOTIDE SEQUENCE [LARGE SCALE GENOMIC DNA]</scope>
    <source>
        <strain evidence="8">CGMCC 1.15044</strain>
    </source>
</reference>
<keyword evidence="5" id="KW-0732">Signal</keyword>
<name>A0ABQ1FPG7_9BACL</name>
<dbReference type="Gene3D" id="3.90.1720.10">
    <property type="entry name" value="endopeptidase domain like (from Nostoc punctiforme)"/>
    <property type="match status" value="1"/>
</dbReference>
<gene>
    <name evidence="7" type="ORF">GCM10010917_07440</name>
</gene>
<dbReference type="InterPro" id="IPR000064">
    <property type="entry name" value="NLP_P60_dom"/>
</dbReference>
<proteinExistence type="inferred from homology"/>
<dbReference type="PANTHER" id="PTHR47053:SF1">
    <property type="entry name" value="MUREIN DD-ENDOPEPTIDASE MEPH-RELATED"/>
    <property type="match status" value="1"/>
</dbReference>
<dbReference type="EMBL" id="BMHF01000001">
    <property type="protein sequence ID" value="GGA25040.1"/>
    <property type="molecule type" value="Genomic_DNA"/>
</dbReference>
<dbReference type="Pfam" id="PF00877">
    <property type="entry name" value="NLPC_P60"/>
    <property type="match status" value="1"/>
</dbReference>
<evidence type="ECO:0000256" key="1">
    <source>
        <dbReference type="ARBA" id="ARBA00007074"/>
    </source>
</evidence>
<sequence>MIKIQGLYKKVLTVGICASVGFTGMMLSGQTQASAANNTANTSNASSAVSLNVLDATSTATSKGSKIIAYGKKFMGTPYKFGASTSTTKNFDCSSFTKYVFKHYGVTLPRTSAAQAKKGVAVSKANLRVGDLVFFSSGSRANGKNVTHVAIYAGNGKILHTYGKPGVTISNLNSGNWKKTYLKARRVL</sequence>
<keyword evidence="2" id="KW-0645">Protease</keyword>
<dbReference type="Proteomes" id="UP000609323">
    <property type="component" value="Unassembled WGS sequence"/>
</dbReference>
<dbReference type="PANTHER" id="PTHR47053">
    <property type="entry name" value="MUREIN DD-ENDOPEPTIDASE MEPH-RELATED"/>
    <property type="match status" value="1"/>
</dbReference>
<dbReference type="InterPro" id="IPR038765">
    <property type="entry name" value="Papain-like_cys_pep_sf"/>
</dbReference>
<dbReference type="InterPro" id="IPR051202">
    <property type="entry name" value="Peptidase_C40"/>
</dbReference>
<evidence type="ECO:0000259" key="6">
    <source>
        <dbReference type="PROSITE" id="PS51935"/>
    </source>
</evidence>
<accession>A0ABQ1FPG7</accession>
<keyword evidence="3" id="KW-0378">Hydrolase</keyword>
<keyword evidence="8" id="KW-1185">Reference proteome</keyword>
<comment type="caution">
    <text evidence="7">The sequence shown here is derived from an EMBL/GenBank/DDBJ whole genome shotgun (WGS) entry which is preliminary data.</text>
</comment>
<protein>
    <recommendedName>
        <fullName evidence="6">NlpC/P60 domain-containing protein</fullName>
    </recommendedName>
</protein>
<dbReference type="SUPFAM" id="SSF54001">
    <property type="entry name" value="Cysteine proteinases"/>
    <property type="match status" value="1"/>
</dbReference>
<evidence type="ECO:0000256" key="2">
    <source>
        <dbReference type="ARBA" id="ARBA00022670"/>
    </source>
</evidence>
<comment type="similarity">
    <text evidence="1">Belongs to the peptidase C40 family.</text>
</comment>
<feature type="chain" id="PRO_5045794729" description="NlpC/P60 domain-containing protein" evidence="5">
    <location>
        <begin position="34"/>
        <end position="188"/>
    </location>
</feature>
<organism evidence="7 8">
    <name type="scientific">Paenibacillus physcomitrellae</name>
    <dbReference type="NCBI Taxonomy" id="1619311"/>
    <lineage>
        <taxon>Bacteria</taxon>
        <taxon>Bacillati</taxon>
        <taxon>Bacillota</taxon>
        <taxon>Bacilli</taxon>
        <taxon>Bacillales</taxon>
        <taxon>Paenibacillaceae</taxon>
        <taxon>Paenibacillus</taxon>
    </lineage>
</organism>
<dbReference type="PROSITE" id="PS51935">
    <property type="entry name" value="NLPC_P60"/>
    <property type="match status" value="1"/>
</dbReference>